<dbReference type="Proteomes" id="UP000235826">
    <property type="component" value="Chromosome"/>
</dbReference>
<proteinExistence type="predicted"/>
<sequence length="302" mass="34993">MERIRYILLVLILVIWGQKGFGQDSKYLHLLVDSIPNGKPVLVNFEMEKGFMATERIAISKDGKTLYYGVRNGYNSISKADIMKLEFNKGKWSKPQVVFADSSGAPALSRDEKTMYFQYDDTLSPKGIYSRKIGNDWSKPKRFIESLKKSHYLQAPRENSFYYSSGIQGDDKIQDVFHVMVTKSDTVTKRLNFNVKGDFMDLYVAPDESFLILLINKKNNTKSYKFYSNADLFISFKNKNGTWSKPLSLGTEVHSVSKWNWGPYVTQDKKYLFFSSWGETVGTYMIDFEPIYNRLKLETENR</sequence>
<dbReference type="OrthoDB" id="9809364at2"/>
<dbReference type="SUPFAM" id="SSF82171">
    <property type="entry name" value="DPP6 N-terminal domain-like"/>
    <property type="match status" value="1"/>
</dbReference>
<protein>
    <submittedName>
        <fullName evidence="1">Uncharacterized protein</fullName>
    </submittedName>
</protein>
<dbReference type="RefSeq" id="WP_102754945.1">
    <property type="nucleotide sequence ID" value="NZ_CP025791.1"/>
</dbReference>
<name>A0A2K9PMJ3_9FLAO</name>
<accession>A0A2K9PMJ3</accession>
<evidence type="ECO:0000313" key="2">
    <source>
        <dbReference type="Proteomes" id="UP000235826"/>
    </source>
</evidence>
<organism evidence="1 2">
    <name type="scientific">Flavivirga eckloniae</name>
    <dbReference type="NCBI Taxonomy" id="1803846"/>
    <lineage>
        <taxon>Bacteria</taxon>
        <taxon>Pseudomonadati</taxon>
        <taxon>Bacteroidota</taxon>
        <taxon>Flavobacteriia</taxon>
        <taxon>Flavobacteriales</taxon>
        <taxon>Flavobacteriaceae</taxon>
        <taxon>Flavivirga</taxon>
    </lineage>
</organism>
<dbReference type="EMBL" id="CP025791">
    <property type="protein sequence ID" value="AUP78289.1"/>
    <property type="molecule type" value="Genomic_DNA"/>
</dbReference>
<reference evidence="1 2" key="1">
    <citation type="submission" date="2018-01" db="EMBL/GenBank/DDBJ databases">
        <title>Complete genome sequence of Flavivirga eckloniae ECD14 isolated from seaweed Ecklonia cava.</title>
        <authorList>
            <person name="Lee J.H."/>
            <person name="Baik K.S."/>
            <person name="Seong C.N."/>
        </authorList>
    </citation>
    <scope>NUCLEOTIDE SEQUENCE [LARGE SCALE GENOMIC DNA]</scope>
    <source>
        <strain evidence="1 2">ECD14</strain>
    </source>
</reference>
<keyword evidence="2" id="KW-1185">Reference proteome</keyword>
<gene>
    <name evidence="1" type="ORF">C1H87_05995</name>
</gene>
<dbReference type="Gene3D" id="2.130.10.120">
    <property type="entry name" value="Prolyl oligopeptidase, N-terminal domain"/>
    <property type="match status" value="1"/>
</dbReference>
<evidence type="ECO:0000313" key="1">
    <source>
        <dbReference type="EMBL" id="AUP78289.1"/>
    </source>
</evidence>
<dbReference type="AlphaFoldDB" id="A0A2K9PMJ3"/>
<dbReference type="KEGG" id="fek:C1H87_05995"/>